<keyword evidence="2" id="KW-1133">Transmembrane helix</keyword>
<protein>
    <submittedName>
        <fullName evidence="4">Integrating conjugative element protein, PFL_4703 family</fullName>
    </submittedName>
</protein>
<dbReference type="STRING" id="44933.SAMN05660971_01339"/>
<dbReference type="Proteomes" id="UP000321726">
    <property type="component" value="Unassembled WGS sequence"/>
</dbReference>
<dbReference type="OrthoDB" id="8558441at2"/>
<dbReference type="EMBL" id="FRCA01000003">
    <property type="protein sequence ID" value="SHL78873.1"/>
    <property type="molecule type" value="Genomic_DNA"/>
</dbReference>
<dbReference type="RefSeq" id="WP_073434264.1">
    <property type="nucleotide sequence ID" value="NZ_BJXU01000034.1"/>
</dbReference>
<evidence type="ECO:0000313" key="6">
    <source>
        <dbReference type="Proteomes" id="UP000321726"/>
    </source>
</evidence>
<keyword evidence="2" id="KW-0472">Membrane</keyword>
<keyword evidence="2" id="KW-0812">Transmembrane</keyword>
<feature type="region of interest" description="Disordered" evidence="1">
    <location>
        <begin position="211"/>
        <end position="231"/>
    </location>
</feature>
<reference evidence="4 5" key="1">
    <citation type="submission" date="2016-11" db="EMBL/GenBank/DDBJ databases">
        <authorList>
            <person name="Jaros S."/>
            <person name="Januszkiewicz K."/>
            <person name="Wedrychowicz H."/>
        </authorList>
    </citation>
    <scope>NUCLEOTIDE SEQUENCE [LARGE SCALE GENOMIC DNA]</scope>
    <source>
        <strain evidence="4 5">DSM 4740</strain>
    </source>
</reference>
<accession>A0A1M7DHN9</accession>
<reference evidence="3 6" key="2">
    <citation type="submission" date="2019-07" db="EMBL/GenBank/DDBJ databases">
        <title>Whole genome shotgun sequence of Halomonas cupida NBRC 102219.</title>
        <authorList>
            <person name="Hosoyama A."/>
            <person name="Uohara A."/>
            <person name="Ohji S."/>
            <person name="Ichikawa N."/>
        </authorList>
    </citation>
    <scope>NUCLEOTIDE SEQUENCE [LARGE SCALE GENOMIC DNA]</scope>
    <source>
        <strain evidence="3 6">NBRC 102219</strain>
    </source>
</reference>
<evidence type="ECO:0000313" key="3">
    <source>
        <dbReference type="EMBL" id="GEN23118.1"/>
    </source>
</evidence>
<dbReference type="AlphaFoldDB" id="A0A1M7DHN9"/>
<evidence type="ECO:0000256" key="1">
    <source>
        <dbReference type="SAM" id="MobiDB-lite"/>
    </source>
</evidence>
<dbReference type="Proteomes" id="UP000184123">
    <property type="component" value="Unassembled WGS sequence"/>
</dbReference>
<evidence type="ECO:0000256" key="2">
    <source>
        <dbReference type="SAM" id="Phobius"/>
    </source>
</evidence>
<feature type="transmembrane region" description="Helical" evidence="2">
    <location>
        <begin position="20"/>
        <end position="36"/>
    </location>
</feature>
<evidence type="ECO:0000313" key="5">
    <source>
        <dbReference type="Proteomes" id="UP000184123"/>
    </source>
</evidence>
<gene>
    <name evidence="3" type="ORF">HCU01_10670</name>
    <name evidence="4" type="ORF">SAMN05660971_01339</name>
</gene>
<name>A0A1M7DHN9_9GAMM</name>
<dbReference type="InterPro" id="IPR021548">
    <property type="entry name" value="DUF2895"/>
</dbReference>
<sequence length="231" mass="26144">MSRKRHALAARDAHITTLRSVIVVMILVCAGLFWGWKTAPDRLNVHVPPDLRTGSTREWWKVPEPNIYTFAVYVWQTINRWPVNGEVNYKRNIQVFNTFLTPGCRNYLENEYEQRRARGELKGRVRGIYEIPGRGFQNDSPEGPGGVRVIDRDHWVATLDMGVSETYAGTSVRDAYVRYPLYVSRVDNDPDANPWGLQIGSADSCFAGVPQRLGYADDDSDADQPSEVASP</sequence>
<dbReference type="EMBL" id="BJXU01000034">
    <property type="protein sequence ID" value="GEN23118.1"/>
    <property type="molecule type" value="Genomic_DNA"/>
</dbReference>
<proteinExistence type="predicted"/>
<keyword evidence="6" id="KW-1185">Reference proteome</keyword>
<evidence type="ECO:0000313" key="4">
    <source>
        <dbReference type="EMBL" id="SHL78873.1"/>
    </source>
</evidence>
<dbReference type="NCBIfam" id="TIGR03746">
    <property type="entry name" value="conj_TIGR03746"/>
    <property type="match status" value="1"/>
</dbReference>
<organism evidence="4 5">
    <name type="scientific">Halomonas cupida</name>
    <dbReference type="NCBI Taxonomy" id="44933"/>
    <lineage>
        <taxon>Bacteria</taxon>
        <taxon>Pseudomonadati</taxon>
        <taxon>Pseudomonadota</taxon>
        <taxon>Gammaproteobacteria</taxon>
        <taxon>Oceanospirillales</taxon>
        <taxon>Halomonadaceae</taxon>
        <taxon>Halomonas</taxon>
    </lineage>
</organism>
<dbReference type="Pfam" id="PF11444">
    <property type="entry name" value="DUF2895"/>
    <property type="match status" value="1"/>
</dbReference>